<evidence type="ECO:0000313" key="1">
    <source>
        <dbReference type="EMBL" id="MDN2483993.1"/>
    </source>
</evidence>
<organism evidence="1 2">
    <name type="scientific">Vibrio agarivorans</name>
    <dbReference type="NCBI Taxonomy" id="153622"/>
    <lineage>
        <taxon>Bacteria</taxon>
        <taxon>Pseudomonadati</taxon>
        <taxon>Pseudomonadota</taxon>
        <taxon>Gammaproteobacteria</taxon>
        <taxon>Vibrionales</taxon>
        <taxon>Vibrionaceae</taxon>
        <taxon>Vibrio</taxon>
    </lineage>
</organism>
<comment type="caution">
    <text evidence="1">The sequence shown here is derived from an EMBL/GenBank/DDBJ whole genome shotgun (WGS) entry which is preliminary data.</text>
</comment>
<protein>
    <submittedName>
        <fullName evidence="1">Uncharacterized protein</fullName>
    </submittedName>
</protein>
<accession>A0ABT7Y7L3</accession>
<evidence type="ECO:0000313" key="2">
    <source>
        <dbReference type="Proteomes" id="UP001169719"/>
    </source>
</evidence>
<dbReference type="RefSeq" id="WP_289964189.1">
    <property type="nucleotide sequence ID" value="NZ_JAUEOZ010000003.1"/>
</dbReference>
<keyword evidence="2" id="KW-1185">Reference proteome</keyword>
<reference evidence="1" key="1">
    <citation type="submission" date="2024-05" db="EMBL/GenBank/DDBJ databases">
        <title>Genome Sequences of Four Agar- Degrading Marine Bacteria.</title>
        <authorList>
            <person name="Phillips E.K."/>
            <person name="Shaffer J.C."/>
            <person name="Henson M.W."/>
            <person name="Temperton B."/>
            <person name="Thrash C.J."/>
            <person name="Martin M.O."/>
        </authorList>
    </citation>
    <scope>NUCLEOTIDE SEQUENCE</scope>
    <source>
        <strain evidence="1">EKP203</strain>
    </source>
</reference>
<sequence length="103" mass="11707">MKIEDTLSRMDLLASRIKEGTASKLETVEWLELTNNGNPVKEAAIQLLKNWATSDYGDGYFDGFVKAQNLYQEDVDLSDYTKQSIMEMSEAAESDFDTRNNQN</sequence>
<dbReference type="Proteomes" id="UP001169719">
    <property type="component" value="Unassembled WGS sequence"/>
</dbReference>
<dbReference type="EMBL" id="JAUEOZ010000003">
    <property type="protein sequence ID" value="MDN2483993.1"/>
    <property type="molecule type" value="Genomic_DNA"/>
</dbReference>
<name>A0ABT7Y7L3_9VIBR</name>
<proteinExistence type="predicted"/>
<gene>
    <name evidence="1" type="ORF">QWJ08_21795</name>
</gene>